<evidence type="ECO:0000256" key="8">
    <source>
        <dbReference type="ARBA" id="ARBA00023002"/>
    </source>
</evidence>
<gene>
    <name evidence="13" type="ORF">FRACYDRAFT_225029</name>
</gene>
<dbReference type="EMBL" id="KV784356">
    <property type="protein sequence ID" value="OEU18909.1"/>
    <property type="molecule type" value="Genomic_DNA"/>
</dbReference>
<dbReference type="Pfam" id="PF00487">
    <property type="entry name" value="FA_desaturase"/>
    <property type="match status" value="2"/>
</dbReference>
<evidence type="ECO:0000256" key="6">
    <source>
        <dbReference type="ARBA" id="ARBA00022723"/>
    </source>
</evidence>
<evidence type="ECO:0000256" key="1">
    <source>
        <dbReference type="ARBA" id="ARBA00004141"/>
    </source>
</evidence>
<sequence>MPDSSSTKPEDAWIANLDYSSFAKEVSVLGKELRSNTGNDDVEHLYKLVQWRNIAAFVGLTTIWMTPNPITIIALSTWTYASWSMIAHHTCHGGYNRVDAGRFRSRGFALGLSNRIVDWLDWMQPEAWNVEHNRLHHYSLNEGKDPDLVQRNLDDLRESKLPIALKYMNVFFLSTIWKWFYYAPNTYKELRINEILRGQESNNNGNTNNNKQPEKLPENFDREQAATVVALLDPSNTELRKVVKPHKFFLEVLGPMFIARYVAIPSLLYLLPGGFGGPTIATHALLNLFAAELLTNVHAFVTIVTNHAGEDLYTFDDAVKPNTGSFYVRQIIGSTNYAMGTDIIDFSHGFLNYQIEHHVWPDLSMLQYQIGAPKLKLICQKYGVPYVQENVLERLRKTVDIMIGRTTMRKFPKEYEPIRDKTVKVIWSSTNGAIDE</sequence>
<name>A0A1E7FL59_9STRA</name>
<feature type="domain" description="Fatty acid desaturase" evidence="12">
    <location>
        <begin position="255"/>
        <end position="388"/>
    </location>
</feature>
<reference evidence="13 14" key="1">
    <citation type="submission" date="2016-09" db="EMBL/GenBank/DDBJ databases">
        <title>Extensive genetic diversity and differential bi-allelic expression allows diatom success in the polar Southern Ocean.</title>
        <authorList>
            <consortium name="DOE Joint Genome Institute"/>
            <person name="Mock T."/>
            <person name="Otillar R.P."/>
            <person name="Strauss J."/>
            <person name="Dupont C."/>
            <person name="Frickenhaus S."/>
            <person name="Maumus F."/>
            <person name="Mcmullan M."/>
            <person name="Sanges R."/>
            <person name="Schmutz J."/>
            <person name="Toseland A."/>
            <person name="Valas R."/>
            <person name="Veluchamy A."/>
            <person name="Ward B.J."/>
            <person name="Allen A."/>
            <person name="Barry K."/>
            <person name="Falciatore A."/>
            <person name="Ferrante M."/>
            <person name="Fortunato A.E."/>
            <person name="Gloeckner G."/>
            <person name="Gruber A."/>
            <person name="Hipkin R."/>
            <person name="Janech M."/>
            <person name="Kroth P."/>
            <person name="Leese F."/>
            <person name="Lindquist E."/>
            <person name="Lyon B.R."/>
            <person name="Martin J."/>
            <person name="Mayer C."/>
            <person name="Parker M."/>
            <person name="Quesneville H."/>
            <person name="Raymond J."/>
            <person name="Uhlig C."/>
            <person name="Valentin K.U."/>
            <person name="Worden A.Z."/>
            <person name="Armbrust E.V."/>
            <person name="Bowler C."/>
            <person name="Green B."/>
            <person name="Moulton V."/>
            <person name="Van Oosterhout C."/>
            <person name="Grigoriev I."/>
        </authorList>
    </citation>
    <scope>NUCLEOTIDE SEQUENCE [LARGE SCALE GENOMIC DNA]</scope>
    <source>
        <strain evidence="13 14">CCMP1102</strain>
    </source>
</reference>
<evidence type="ECO:0000256" key="7">
    <source>
        <dbReference type="ARBA" id="ARBA00022989"/>
    </source>
</evidence>
<dbReference type="GO" id="GO:0016020">
    <property type="term" value="C:membrane"/>
    <property type="evidence" value="ECO:0007669"/>
    <property type="project" value="UniProtKB-SubCell"/>
</dbReference>
<comment type="subcellular location">
    <subcellularLocation>
        <location evidence="1">Membrane</location>
        <topology evidence="1">Multi-pass membrane protein</topology>
    </subcellularLocation>
</comment>
<evidence type="ECO:0000256" key="2">
    <source>
        <dbReference type="ARBA" id="ARBA00005189"/>
    </source>
</evidence>
<keyword evidence="5" id="KW-0812">Transmembrane</keyword>
<dbReference type="GO" id="GO:0046872">
    <property type="term" value="F:metal ion binding"/>
    <property type="evidence" value="ECO:0007669"/>
    <property type="project" value="UniProtKB-KW"/>
</dbReference>
<evidence type="ECO:0000256" key="3">
    <source>
        <dbReference type="ARBA" id="ARBA00009295"/>
    </source>
</evidence>
<proteinExistence type="inferred from homology"/>
<organism evidence="13 14">
    <name type="scientific">Fragilariopsis cylindrus CCMP1102</name>
    <dbReference type="NCBI Taxonomy" id="635003"/>
    <lineage>
        <taxon>Eukaryota</taxon>
        <taxon>Sar</taxon>
        <taxon>Stramenopiles</taxon>
        <taxon>Ochrophyta</taxon>
        <taxon>Bacillariophyta</taxon>
        <taxon>Bacillariophyceae</taxon>
        <taxon>Bacillariophycidae</taxon>
        <taxon>Bacillariales</taxon>
        <taxon>Bacillariaceae</taxon>
        <taxon>Fragilariopsis</taxon>
    </lineage>
</organism>
<feature type="domain" description="Fatty acid desaturase" evidence="12">
    <location>
        <begin position="66"/>
        <end position="187"/>
    </location>
</feature>
<keyword evidence="11" id="KW-0472">Membrane</keyword>
<evidence type="ECO:0000313" key="14">
    <source>
        <dbReference type="Proteomes" id="UP000095751"/>
    </source>
</evidence>
<keyword evidence="4" id="KW-0349">Heme</keyword>
<dbReference type="GO" id="GO:0016717">
    <property type="term" value="F:oxidoreductase activity, acting on paired donors, with oxidation of a pair of donors resulting in the reduction of molecular oxygen to two molecules of water"/>
    <property type="evidence" value="ECO:0007669"/>
    <property type="project" value="TreeGrafter"/>
</dbReference>
<evidence type="ECO:0000256" key="11">
    <source>
        <dbReference type="ARBA" id="ARBA00023136"/>
    </source>
</evidence>
<dbReference type="AlphaFoldDB" id="A0A1E7FL59"/>
<keyword evidence="10" id="KW-0443">Lipid metabolism</keyword>
<protein>
    <recommendedName>
        <fullName evidence="12">Fatty acid desaturase domain-containing protein</fullName>
    </recommendedName>
</protein>
<evidence type="ECO:0000313" key="13">
    <source>
        <dbReference type="EMBL" id="OEU18909.1"/>
    </source>
</evidence>
<evidence type="ECO:0000256" key="5">
    <source>
        <dbReference type="ARBA" id="ARBA00022692"/>
    </source>
</evidence>
<dbReference type="InParanoid" id="A0A1E7FL59"/>
<dbReference type="InterPro" id="IPR005804">
    <property type="entry name" value="FA_desaturase_dom"/>
</dbReference>
<dbReference type="PANTHER" id="PTHR19353:SF30">
    <property type="entry name" value="DELTA 8-(E)-SPHINGOLIPID DESATURASE"/>
    <property type="match status" value="1"/>
</dbReference>
<evidence type="ECO:0000259" key="12">
    <source>
        <dbReference type="Pfam" id="PF00487"/>
    </source>
</evidence>
<keyword evidence="8" id="KW-0560">Oxidoreductase</keyword>
<dbReference type="InterPro" id="IPR012171">
    <property type="entry name" value="Fatty_acid_desaturase"/>
</dbReference>
<dbReference type="KEGG" id="fcy:FRACYDRAFT_225029"/>
<keyword evidence="6" id="KW-0479">Metal-binding</keyword>
<keyword evidence="14" id="KW-1185">Reference proteome</keyword>
<keyword evidence="7" id="KW-1133">Transmembrane helix</keyword>
<evidence type="ECO:0000256" key="4">
    <source>
        <dbReference type="ARBA" id="ARBA00022617"/>
    </source>
</evidence>
<comment type="similarity">
    <text evidence="3">Belongs to the fatty acid desaturase type 1 family.</text>
</comment>
<accession>A0A1E7FL59</accession>
<comment type="pathway">
    <text evidence="2">Lipid metabolism.</text>
</comment>
<dbReference type="PANTHER" id="PTHR19353">
    <property type="entry name" value="FATTY ACID DESATURASE 2"/>
    <property type="match status" value="1"/>
</dbReference>
<dbReference type="GO" id="GO:0006629">
    <property type="term" value="P:lipid metabolic process"/>
    <property type="evidence" value="ECO:0007669"/>
    <property type="project" value="UniProtKB-KW"/>
</dbReference>
<keyword evidence="9" id="KW-0408">Iron</keyword>
<evidence type="ECO:0000256" key="10">
    <source>
        <dbReference type="ARBA" id="ARBA00023098"/>
    </source>
</evidence>
<dbReference type="OrthoDB" id="260091at2759"/>
<evidence type="ECO:0000256" key="9">
    <source>
        <dbReference type="ARBA" id="ARBA00023004"/>
    </source>
</evidence>
<dbReference type="Proteomes" id="UP000095751">
    <property type="component" value="Unassembled WGS sequence"/>
</dbReference>